<dbReference type="Gene3D" id="3.40.640.10">
    <property type="entry name" value="Type I PLP-dependent aspartate aminotransferase-like (Major domain)"/>
    <property type="match status" value="1"/>
</dbReference>
<evidence type="ECO:0000256" key="2">
    <source>
        <dbReference type="ARBA" id="ARBA00037999"/>
    </source>
</evidence>
<dbReference type="FunFam" id="3.40.640.10:FF:000089">
    <property type="entry name" value="Aminotransferase, DegT/DnrJ/EryC1/StrS family"/>
    <property type="match status" value="1"/>
</dbReference>
<evidence type="ECO:0000256" key="1">
    <source>
        <dbReference type="ARBA" id="ARBA00022898"/>
    </source>
</evidence>
<dbReference type="PANTHER" id="PTHR30244:SF36">
    <property type="entry name" value="3-OXO-GLUCOSE-6-PHOSPHATE:GLUTAMATE AMINOTRANSFERASE"/>
    <property type="match status" value="1"/>
</dbReference>
<keyword evidence="1 4" id="KW-0663">Pyridoxal phosphate</keyword>
<dbReference type="GO" id="GO:0000271">
    <property type="term" value="P:polysaccharide biosynthetic process"/>
    <property type="evidence" value="ECO:0007669"/>
    <property type="project" value="TreeGrafter"/>
</dbReference>
<dbReference type="AlphaFoldDB" id="V4TGK6"/>
<proteinExistence type="inferred from homology"/>
<reference evidence="6 7" key="1">
    <citation type="journal article" date="2014" name="Genome Announc.">
        <title>Draft Genome Sequence of Lutibaculum baratangense Strain AMV1T, Isolated from a Mud Volcano in Andamans, India.</title>
        <authorList>
            <person name="Singh A."/>
            <person name="Sreenivas A."/>
            <person name="Sathyanarayana Reddy G."/>
            <person name="Pinnaka A.K."/>
            <person name="Shivaji S."/>
        </authorList>
    </citation>
    <scope>NUCLEOTIDE SEQUENCE [LARGE SCALE GENOMIC DNA]</scope>
    <source>
        <strain evidence="6 7">AMV1</strain>
    </source>
</reference>
<gene>
    <name evidence="6" type="ORF">N177_1910</name>
</gene>
<organism evidence="6 7">
    <name type="scientific">Lutibaculum baratangense AMV1</name>
    <dbReference type="NCBI Taxonomy" id="631454"/>
    <lineage>
        <taxon>Bacteria</taxon>
        <taxon>Pseudomonadati</taxon>
        <taxon>Pseudomonadota</taxon>
        <taxon>Alphaproteobacteria</taxon>
        <taxon>Hyphomicrobiales</taxon>
        <taxon>Tepidamorphaceae</taxon>
        <taxon>Lutibaculum</taxon>
    </lineage>
</organism>
<dbReference type="GO" id="GO:0008483">
    <property type="term" value="F:transaminase activity"/>
    <property type="evidence" value="ECO:0007669"/>
    <property type="project" value="UniProtKB-KW"/>
</dbReference>
<dbReference type="CDD" id="cd00616">
    <property type="entry name" value="AHBA_syn"/>
    <property type="match status" value="1"/>
</dbReference>
<dbReference type="Gene3D" id="3.90.1150.10">
    <property type="entry name" value="Aspartate Aminotransferase, domain 1"/>
    <property type="match status" value="1"/>
</dbReference>
<dbReference type="InterPro" id="IPR015422">
    <property type="entry name" value="PyrdxlP-dep_Trfase_small"/>
</dbReference>
<dbReference type="GO" id="GO:0030170">
    <property type="term" value="F:pyridoxal phosphate binding"/>
    <property type="evidence" value="ECO:0007669"/>
    <property type="project" value="UniProtKB-ARBA"/>
</dbReference>
<evidence type="ECO:0000313" key="6">
    <source>
        <dbReference type="EMBL" id="ESR25238.1"/>
    </source>
</evidence>
<dbReference type="SUPFAM" id="SSF53383">
    <property type="entry name" value="PLP-dependent transferases"/>
    <property type="match status" value="1"/>
</dbReference>
<sequence length="378" mass="41145">MSNTVVTARSVPFFSLEALHRERRSDMERSFSRVLDSSSFVMGRELASFEEAFASYCGTSEAIGVASGLDALVLILQGLGLGPSDEVIVPAHTFIATWLAVDHAGAKLVPVEVDPATYTIDPERVRTAITPRTRAIIAVHLYGRMADMDALNEIARPAGIAVVEDAAQAHGARLVGRRSGSLGTAAAFSFYPTKNLGALGDGGAVTTNDPKLAARIRMLRNYGSTVKYLHEMIGSNSRLDELQAALLKIKLEDLDVKNERRRAIAARYNEALQGMPGLVLPQPAGEDHVWHLYVIRSPNRDALQEALRSRGVTSLIHYPIACHRQTAYVDQAFAQDLSLSERLASEVLSLPLWPEMSDEEVDTVTEALREAVLETAQA</sequence>
<dbReference type="OrthoDB" id="9768668at2"/>
<evidence type="ECO:0000256" key="5">
    <source>
        <dbReference type="RuleBase" id="RU004508"/>
    </source>
</evidence>
<dbReference type="EMBL" id="AWXZ01000024">
    <property type="protein sequence ID" value="ESR25238.1"/>
    <property type="molecule type" value="Genomic_DNA"/>
</dbReference>
<dbReference type="RefSeq" id="WP_023432050.1">
    <property type="nucleotide sequence ID" value="NZ_AWXZ01000024.1"/>
</dbReference>
<evidence type="ECO:0000256" key="4">
    <source>
        <dbReference type="PIRSR" id="PIRSR000390-2"/>
    </source>
</evidence>
<comment type="similarity">
    <text evidence="2 5">Belongs to the DegT/DnrJ/EryC1 family.</text>
</comment>
<dbReference type="PANTHER" id="PTHR30244">
    <property type="entry name" value="TRANSAMINASE"/>
    <property type="match status" value="1"/>
</dbReference>
<feature type="modified residue" description="N6-(pyridoxal phosphate)lysine" evidence="4">
    <location>
        <position position="194"/>
    </location>
</feature>
<keyword evidence="7" id="KW-1185">Reference proteome</keyword>
<keyword evidence="6" id="KW-0032">Aminotransferase</keyword>
<name>V4TGK6_9HYPH</name>
<dbReference type="InterPro" id="IPR015421">
    <property type="entry name" value="PyrdxlP-dep_Trfase_major"/>
</dbReference>
<dbReference type="InterPro" id="IPR015424">
    <property type="entry name" value="PyrdxlP-dep_Trfase"/>
</dbReference>
<feature type="active site" description="Proton acceptor" evidence="3">
    <location>
        <position position="194"/>
    </location>
</feature>
<evidence type="ECO:0000256" key="3">
    <source>
        <dbReference type="PIRSR" id="PIRSR000390-1"/>
    </source>
</evidence>
<dbReference type="eggNOG" id="COG0399">
    <property type="taxonomic scope" value="Bacteria"/>
</dbReference>
<accession>V4TGK6</accession>
<dbReference type="PIRSF" id="PIRSF000390">
    <property type="entry name" value="PLP_StrS"/>
    <property type="match status" value="1"/>
</dbReference>
<dbReference type="Pfam" id="PF01041">
    <property type="entry name" value="DegT_DnrJ_EryC1"/>
    <property type="match status" value="1"/>
</dbReference>
<dbReference type="InterPro" id="IPR000653">
    <property type="entry name" value="DegT/StrS_aminotransferase"/>
</dbReference>
<evidence type="ECO:0000313" key="7">
    <source>
        <dbReference type="Proteomes" id="UP000017819"/>
    </source>
</evidence>
<dbReference type="PATRIC" id="fig|631454.5.peg.1888"/>
<dbReference type="Proteomes" id="UP000017819">
    <property type="component" value="Unassembled WGS sequence"/>
</dbReference>
<dbReference type="STRING" id="631454.N177_1910"/>
<keyword evidence="6" id="KW-0808">Transferase</keyword>
<protein>
    <submittedName>
        <fullName evidence="6">Aminotransferase</fullName>
    </submittedName>
</protein>
<comment type="caution">
    <text evidence="6">The sequence shown here is derived from an EMBL/GenBank/DDBJ whole genome shotgun (WGS) entry which is preliminary data.</text>
</comment>